<dbReference type="SUPFAM" id="SSF55846">
    <property type="entry name" value="N-acetylmuramoyl-L-alanine amidase-like"/>
    <property type="match status" value="1"/>
</dbReference>
<dbReference type="AlphaFoldDB" id="A0A559JZR5"/>
<reference evidence="2 3" key="1">
    <citation type="submission" date="2019-07" db="EMBL/GenBank/DDBJ databases">
        <authorList>
            <person name="Kim J."/>
        </authorList>
    </citation>
    <scope>NUCLEOTIDE SEQUENCE [LARGE SCALE GENOMIC DNA]</scope>
    <source>
        <strain evidence="2 3">JC52</strain>
    </source>
</reference>
<gene>
    <name evidence="2" type="ORF">FPZ49_30530</name>
</gene>
<dbReference type="InterPro" id="IPR002502">
    <property type="entry name" value="Amidase_domain"/>
</dbReference>
<dbReference type="SMART" id="SM00644">
    <property type="entry name" value="Ami_2"/>
    <property type="match status" value="1"/>
</dbReference>
<sequence>MYDITVDLVPGLPQIPFRNGVGAYEGVVAHATSNYQPVGAPNERAWMAQNYEDAFVHFFVDWNMILQTASTDYKAYGAGPKANPRFLHIELCQVRNDGSPEASARFTESYNRYVWLLAYLLFKRELGVSSATLWSHKRVSNELGGTNHEDPDDYLAEWSKTWDNVINDVTYLYNAFTTPPVDIRKLKADEIRNEVEYMFTLLPQGDGESEWALNYFEQVYDIMLEKNLVREIKH</sequence>
<feature type="domain" description="N-acetylmuramoyl-L-alanine amidase" evidence="1">
    <location>
        <begin position="15"/>
        <end position="152"/>
    </location>
</feature>
<dbReference type="CDD" id="cd06583">
    <property type="entry name" value="PGRP"/>
    <property type="match status" value="1"/>
</dbReference>
<dbReference type="Gene3D" id="3.40.80.10">
    <property type="entry name" value="Peptidoglycan recognition protein-like"/>
    <property type="match status" value="1"/>
</dbReference>
<comment type="caution">
    <text evidence="2">The sequence shown here is derived from an EMBL/GenBank/DDBJ whole genome shotgun (WGS) entry which is preliminary data.</text>
</comment>
<keyword evidence="3" id="KW-1185">Reference proteome</keyword>
<dbReference type="GO" id="GO:0008745">
    <property type="term" value="F:N-acetylmuramoyl-L-alanine amidase activity"/>
    <property type="evidence" value="ECO:0007669"/>
    <property type="project" value="InterPro"/>
</dbReference>
<dbReference type="RefSeq" id="WP_144854114.1">
    <property type="nucleotide sequence ID" value="NZ_VNJI01000060.1"/>
</dbReference>
<dbReference type="InterPro" id="IPR036505">
    <property type="entry name" value="Amidase/PGRP_sf"/>
</dbReference>
<proteinExistence type="predicted"/>
<dbReference type="Proteomes" id="UP000317036">
    <property type="component" value="Unassembled WGS sequence"/>
</dbReference>
<dbReference type="OrthoDB" id="9794294at2"/>
<evidence type="ECO:0000313" key="3">
    <source>
        <dbReference type="Proteomes" id="UP000317036"/>
    </source>
</evidence>
<accession>A0A559JZR5</accession>
<name>A0A559JZR5_9BACL</name>
<evidence type="ECO:0000313" key="2">
    <source>
        <dbReference type="EMBL" id="TVY05379.1"/>
    </source>
</evidence>
<evidence type="ECO:0000259" key="1">
    <source>
        <dbReference type="SMART" id="SM00644"/>
    </source>
</evidence>
<organism evidence="2 3">
    <name type="scientific">Paenibacillus cremeus</name>
    <dbReference type="NCBI Taxonomy" id="2163881"/>
    <lineage>
        <taxon>Bacteria</taxon>
        <taxon>Bacillati</taxon>
        <taxon>Bacillota</taxon>
        <taxon>Bacilli</taxon>
        <taxon>Bacillales</taxon>
        <taxon>Paenibacillaceae</taxon>
        <taxon>Paenibacillus</taxon>
    </lineage>
</organism>
<dbReference type="EMBL" id="VNJI01000060">
    <property type="protein sequence ID" value="TVY05379.1"/>
    <property type="molecule type" value="Genomic_DNA"/>
</dbReference>
<protein>
    <submittedName>
        <fullName evidence="2">N-acetylmuramoyl-L-alanine amidase</fullName>
    </submittedName>
</protein>
<dbReference type="GO" id="GO:0009253">
    <property type="term" value="P:peptidoglycan catabolic process"/>
    <property type="evidence" value="ECO:0007669"/>
    <property type="project" value="InterPro"/>
</dbReference>